<feature type="compositionally biased region" description="Low complexity" evidence="1">
    <location>
        <begin position="175"/>
        <end position="200"/>
    </location>
</feature>
<dbReference type="EMBL" id="JAHEPS010000010">
    <property type="protein sequence ID" value="MBT1446319.1"/>
    <property type="molecule type" value="Genomic_DNA"/>
</dbReference>
<evidence type="ECO:0000256" key="1">
    <source>
        <dbReference type="SAM" id="MobiDB-lite"/>
    </source>
</evidence>
<dbReference type="Pfam" id="PF14316">
    <property type="entry name" value="DUF4381"/>
    <property type="match status" value="1"/>
</dbReference>
<evidence type="ECO:0000313" key="3">
    <source>
        <dbReference type="EMBL" id="MBT1446319.1"/>
    </source>
</evidence>
<keyword evidence="2" id="KW-0472">Membrane</keyword>
<evidence type="ECO:0000256" key="2">
    <source>
        <dbReference type="SAM" id="Phobius"/>
    </source>
</evidence>
<organism evidence="3 4">
    <name type="scientific">Shewanella jiangmenensis</name>
    <dbReference type="NCBI Taxonomy" id="2837387"/>
    <lineage>
        <taxon>Bacteria</taxon>
        <taxon>Pseudomonadati</taxon>
        <taxon>Pseudomonadota</taxon>
        <taxon>Gammaproteobacteria</taxon>
        <taxon>Alteromonadales</taxon>
        <taxon>Shewanellaceae</taxon>
        <taxon>Shewanella</taxon>
    </lineage>
</organism>
<feature type="transmembrane region" description="Helical" evidence="2">
    <location>
        <begin position="31"/>
        <end position="51"/>
    </location>
</feature>
<gene>
    <name evidence="3" type="ORF">KJI95_17635</name>
</gene>
<name>A0ABS5V7A7_9GAMM</name>
<keyword evidence="4" id="KW-1185">Reference proteome</keyword>
<keyword evidence="2" id="KW-1133">Transmembrane helix</keyword>
<comment type="caution">
    <text evidence="3">The sequence shown here is derived from an EMBL/GenBank/DDBJ whole genome shotgun (WGS) entry which is preliminary data.</text>
</comment>
<protein>
    <submittedName>
        <fullName evidence="3">DUF4381 family protein</fullName>
    </submittedName>
</protein>
<dbReference type="Proteomes" id="UP001195903">
    <property type="component" value="Unassembled WGS sequence"/>
</dbReference>
<proteinExistence type="predicted"/>
<dbReference type="InterPro" id="IPR025489">
    <property type="entry name" value="DUF4381"/>
</dbReference>
<feature type="region of interest" description="Disordered" evidence="1">
    <location>
        <begin position="174"/>
        <end position="209"/>
    </location>
</feature>
<reference evidence="3 4" key="1">
    <citation type="submission" date="2021-05" db="EMBL/GenBank/DDBJ databases">
        <title>Shewanella sp. JM162201.</title>
        <authorList>
            <person name="Xu S."/>
            <person name="Li A."/>
        </authorList>
    </citation>
    <scope>NUCLEOTIDE SEQUENCE [LARGE SCALE GENOMIC DNA]</scope>
    <source>
        <strain evidence="3 4">JM162201</strain>
    </source>
</reference>
<evidence type="ECO:0000313" key="4">
    <source>
        <dbReference type="Proteomes" id="UP001195903"/>
    </source>
</evidence>
<accession>A0ABS5V7A7</accession>
<dbReference type="RefSeq" id="WP_214508519.1">
    <property type="nucleotide sequence ID" value="NZ_JAHEPS010000010.1"/>
</dbReference>
<keyword evidence="2" id="KW-0812">Transmembrane</keyword>
<sequence>MDQVTAANPLLEQMKDISLPPDIEFWPPAPWVLPMALLLFVLLSLLLWWAYRRFKVNRAKRKALLAPKEAALALLDNITLDDSESVLTLSGVLKRAALSYFPRDEVASLSGNAWSEFLARTLPPAKTGSHSFTLLHSHSYRQLTLSSAEADGLKAAARAWLSGLPASALEYNQKAEATQAQSPASAAKSSAKSSAKNSAENQRREDGQC</sequence>